<evidence type="ECO:0000313" key="3">
    <source>
        <dbReference type="EMBL" id="OSS47854.1"/>
    </source>
</evidence>
<feature type="region of interest" description="Disordered" evidence="1">
    <location>
        <begin position="290"/>
        <end position="405"/>
    </location>
</feature>
<sequence length="583" mass="62269">MRALMWRLDLSCTIKTMSKLGGGDSWGIKLKFPILPHSRVQLARNGASWQCAAARYVEKPKPPAMTDVWQGEITLPNGDSIKDIGFSAQNVALSPPALTAAHSLRFLSTVDPARIPLCLAAGPSYDVWTSSEASEAWFESVLLSRPALADGNGNGTREWWTLARAQSPIGVLVEVEVDGGQADGSTKPRITQVLFYGTVAAAKPAAEGSGSGSGSGSLPELRVHALPLSSDLLYQSVGAASAVVPPSPTTETSAPSTEFEAHYLPPAHEPSTTPKSPKRKRDLFEEATLARRKAKGRGGEGVAVAAHHGESQRPYAHRKSISTDANAPQGPLPDSRPPSAHGALSRPASRQLSRSPSITSDTRPLSRRDTAEIQQHGRRSHLSRVDTISSPQPEEPTTESRNKEALTKVVLAAMRMHGLQQRRKGKQRAPALDDSQTATATADQPTAEDAAKDEEYKHIYHQTYRGAALALRNHMATAALHAQPDTLRDLVERFLALFLRDPLAPRAPSADADPAPPPAATRAALAPSLPAGVFDLPSGRRRPPIARAQTDGLVYTGSPVGKKKGGERTTDGGRQKEKTVTEA</sequence>
<dbReference type="InterPro" id="IPR041260">
    <property type="entry name" value="Sld7_C"/>
</dbReference>
<feature type="compositionally biased region" description="Basic and acidic residues" evidence="1">
    <location>
        <begin position="564"/>
        <end position="583"/>
    </location>
</feature>
<organism evidence="3 4">
    <name type="scientific">Epicoccum nigrum</name>
    <name type="common">Soil fungus</name>
    <name type="synonym">Epicoccum purpurascens</name>
    <dbReference type="NCBI Taxonomy" id="105696"/>
    <lineage>
        <taxon>Eukaryota</taxon>
        <taxon>Fungi</taxon>
        <taxon>Dikarya</taxon>
        <taxon>Ascomycota</taxon>
        <taxon>Pezizomycotina</taxon>
        <taxon>Dothideomycetes</taxon>
        <taxon>Pleosporomycetidae</taxon>
        <taxon>Pleosporales</taxon>
        <taxon>Pleosporineae</taxon>
        <taxon>Didymellaceae</taxon>
        <taxon>Epicoccum</taxon>
    </lineage>
</organism>
<dbReference type="Proteomes" id="UP000193240">
    <property type="component" value="Unassembled WGS sequence"/>
</dbReference>
<evidence type="ECO:0000313" key="4">
    <source>
        <dbReference type="Proteomes" id="UP000193240"/>
    </source>
</evidence>
<dbReference type="InParanoid" id="A0A1Y2LV94"/>
<accession>A0A1Y2LV94</accession>
<feature type="region of interest" description="Disordered" evidence="1">
    <location>
        <begin position="418"/>
        <end position="454"/>
    </location>
</feature>
<dbReference type="Pfam" id="PF18596">
    <property type="entry name" value="Sld7_C"/>
    <property type="match status" value="1"/>
</dbReference>
<feature type="domain" description="Sld7 C-terminal" evidence="2">
    <location>
        <begin position="399"/>
        <end position="499"/>
    </location>
</feature>
<keyword evidence="4" id="KW-1185">Reference proteome</keyword>
<dbReference type="OMA" id="MTCIDEL"/>
<feature type="compositionally biased region" description="Low complexity" evidence="1">
    <location>
        <begin position="520"/>
        <end position="531"/>
    </location>
</feature>
<name>A0A1Y2LV94_EPING</name>
<feature type="compositionally biased region" description="Polar residues" evidence="1">
    <location>
        <begin position="348"/>
        <end position="363"/>
    </location>
</feature>
<dbReference type="EMBL" id="KZ107847">
    <property type="protein sequence ID" value="OSS47854.1"/>
    <property type="molecule type" value="Genomic_DNA"/>
</dbReference>
<protein>
    <recommendedName>
        <fullName evidence="2">Sld7 C-terminal domain-containing protein</fullName>
    </recommendedName>
</protein>
<proteinExistence type="predicted"/>
<gene>
    <name evidence="3" type="ORF">B5807_06666</name>
</gene>
<dbReference type="AlphaFoldDB" id="A0A1Y2LV94"/>
<evidence type="ECO:0000256" key="1">
    <source>
        <dbReference type="SAM" id="MobiDB-lite"/>
    </source>
</evidence>
<feature type="region of interest" description="Disordered" evidence="1">
    <location>
        <begin position="505"/>
        <end position="583"/>
    </location>
</feature>
<feature type="compositionally biased region" description="Low complexity" evidence="1">
    <location>
        <begin position="432"/>
        <end position="448"/>
    </location>
</feature>
<evidence type="ECO:0000259" key="2">
    <source>
        <dbReference type="Pfam" id="PF18596"/>
    </source>
</evidence>
<dbReference type="STRING" id="105696.A0A1Y2LV94"/>
<reference evidence="3 4" key="1">
    <citation type="journal article" date="2017" name="Genome Announc.">
        <title>Genome sequence of the saprophytic ascomycete Epicoccum nigrum ICMP 19927 strain isolated from New Zealand.</title>
        <authorList>
            <person name="Fokin M."/>
            <person name="Fleetwood D."/>
            <person name="Weir B.S."/>
            <person name="Villas-Boas S.G."/>
        </authorList>
    </citation>
    <scope>NUCLEOTIDE SEQUENCE [LARGE SCALE GENOMIC DNA]</scope>
    <source>
        <strain evidence="3 4">ICMP 19927</strain>
    </source>
</reference>